<feature type="coiled-coil region" evidence="1">
    <location>
        <begin position="135"/>
        <end position="170"/>
    </location>
</feature>
<evidence type="ECO:0008006" key="4">
    <source>
        <dbReference type="Google" id="ProtNLM"/>
    </source>
</evidence>
<keyword evidence="1" id="KW-0175">Coiled coil</keyword>
<evidence type="ECO:0000256" key="1">
    <source>
        <dbReference type="SAM" id="Coils"/>
    </source>
</evidence>
<dbReference type="Gene3D" id="2.160.20.80">
    <property type="entry name" value="E3 ubiquitin-protein ligase SopA"/>
    <property type="match status" value="1"/>
</dbReference>
<protein>
    <recommendedName>
        <fullName evidence="4">Pentapeptide repeat-containing protein</fullName>
    </recommendedName>
</protein>
<evidence type="ECO:0000313" key="3">
    <source>
        <dbReference type="Proteomes" id="UP000246114"/>
    </source>
</evidence>
<name>A0A316MEQ2_9CLOT</name>
<feature type="coiled-coil region" evidence="1">
    <location>
        <begin position="383"/>
        <end position="410"/>
    </location>
</feature>
<organism evidence="2 3">
    <name type="scientific">Clostridium cadaveris</name>
    <dbReference type="NCBI Taxonomy" id="1529"/>
    <lineage>
        <taxon>Bacteria</taxon>
        <taxon>Bacillati</taxon>
        <taxon>Bacillota</taxon>
        <taxon>Clostridia</taxon>
        <taxon>Eubacteriales</taxon>
        <taxon>Clostridiaceae</taxon>
        <taxon>Clostridium</taxon>
    </lineage>
</organism>
<gene>
    <name evidence="2" type="ORF">DBY38_02760</name>
</gene>
<evidence type="ECO:0000313" key="2">
    <source>
        <dbReference type="EMBL" id="PWL55043.1"/>
    </source>
</evidence>
<reference evidence="2 3" key="1">
    <citation type="submission" date="2018-03" db="EMBL/GenBank/DDBJ databases">
        <title>The uncultured portion of the human microbiome is neutrally assembled.</title>
        <authorList>
            <person name="Jeraldo P."/>
            <person name="Boardman L."/>
            <person name="White B.A."/>
            <person name="Nelson H."/>
            <person name="Goldenfeld N."/>
            <person name="Chia N."/>
        </authorList>
    </citation>
    <scope>NUCLEOTIDE SEQUENCE [LARGE SCALE GENOMIC DNA]</scope>
    <source>
        <strain evidence="2">CIM:MAG 903</strain>
    </source>
</reference>
<dbReference type="Proteomes" id="UP000246114">
    <property type="component" value="Unassembled WGS sequence"/>
</dbReference>
<comment type="caution">
    <text evidence="2">The sequence shown here is derived from an EMBL/GenBank/DDBJ whole genome shotgun (WGS) entry which is preliminary data.</text>
</comment>
<proteinExistence type="predicted"/>
<dbReference type="SUPFAM" id="SSF141571">
    <property type="entry name" value="Pentapeptide repeat-like"/>
    <property type="match status" value="1"/>
</dbReference>
<sequence>MIENLQEKYNEWRKDIEKENLWQKFHGGSNPIFTEFDSGEKTARMGFSEYAELENEVSFEEMFELENDFDNELTKDEYKEIFTFNDFEDTLTEENYDYSIKKYLTIENAYDTYIEGWKLSNEEIYIDPNQYMENNKEAEKDVKDWRLSEKEIEELELKFMKKDIEKMMDNNYEGFIKGIISIEKGVDDLELLDNMYQEYMKSEFNLINDKFNIGISEREIEKTSKNHEEMLSRKDEKSSELVEKYNEFDLSKINREIEKKGIEAVMEDIDDFVSYANLEKERYKAVMLAKNYLKDDVIEKVKQKEAILDKHLNLVGLEKENKEKEINNYLESKGITNVEIKDNLKTNEKFLDKLEEKMLIENRAEAIRNDIAVLPSEHDSIYTDKYNEALKKLELKLNYEENNLILKEKDINEIIDKEVVFNYDSNKVISQKEIDKMVKDHEEWLNSNGEKGKRLDLEGKELKGLRILNVNLKEANLSNTVIQDSVIFADLNSANFTGAKIDNTKFLGSNIETIKIDSVNLKVINKQLKEEEKLHKEVNKTLKSNLTKDKEKTNNKDCEMDR</sequence>
<accession>A0A316MEQ2</accession>
<dbReference type="EMBL" id="QAMZ01000014">
    <property type="protein sequence ID" value="PWL55043.1"/>
    <property type="molecule type" value="Genomic_DNA"/>
</dbReference>
<dbReference type="AlphaFoldDB" id="A0A316MEQ2"/>